<dbReference type="PATRIC" id="fig|89059.3.peg.2133"/>
<dbReference type="STRING" id="89059.LAC1533_0632"/>
<dbReference type="InterPro" id="IPR008589">
    <property type="entry name" value="MupG"/>
</dbReference>
<dbReference type="SUPFAM" id="SSF50891">
    <property type="entry name" value="Cyclophilin-like"/>
    <property type="match status" value="1"/>
</dbReference>
<dbReference type="InterPro" id="IPR029000">
    <property type="entry name" value="Cyclophilin-like_dom_sf"/>
</dbReference>
<dbReference type="SUPFAM" id="SSF51445">
    <property type="entry name" value="(Trans)glycosidases"/>
    <property type="match status" value="1"/>
</dbReference>
<protein>
    <recommendedName>
        <fullName evidence="5">Outer surface protein</fullName>
    </recommendedName>
</protein>
<dbReference type="InterPro" id="IPR043797">
    <property type="entry name" value="MupG_N"/>
</dbReference>
<reference evidence="3 4" key="1">
    <citation type="journal article" date="2015" name="Genome Announc.">
        <title>Expanding the biotechnology potential of lactobacilli through comparative genomics of 213 strains and associated genera.</title>
        <authorList>
            <person name="Sun Z."/>
            <person name="Harris H.M."/>
            <person name="McCann A."/>
            <person name="Guo C."/>
            <person name="Argimon S."/>
            <person name="Zhang W."/>
            <person name="Yang X."/>
            <person name="Jeffery I.B."/>
            <person name="Cooney J.C."/>
            <person name="Kagawa T.F."/>
            <person name="Liu W."/>
            <person name="Song Y."/>
            <person name="Salvetti E."/>
            <person name="Wrobel A."/>
            <person name="Rasinkangas P."/>
            <person name="Parkhill J."/>
            <person name="Rea M.C."/>
            <person name="O'Sullivan O."/>
            <person name="Ritari J."/>
            <person name="Douillard F.P."/>
            <person name="Paul Ross R."/>
            <person name="Yang R."/>
            <person name="Briner A.E."/>
            <person name="Felis G.E."/>
            <person name="de Vos W.M."/>
            <person name="Barrangou R."/>
            <person name="Klaenhammer T.R."/>
            <person name="Caufield P.W."/>
            <person name="Cui Y."/>
            <person name="Zhang H."/>
            <person name="O'Toole P.W."/>
        </authorList>
    </citation>
    <scope>NUCLEOTIDE SEQUENCE [LARGE SCALE GENOMIC DNA]</scope>
    <source>
        <strain evidence="3 4">DSM 15353</strain>
    </source>
</reference>
<proteinExistence type="predicted"/>
<dbReference type="PANTHER" id="PTHR38435">
    <property type="match status" value="1"/>
</dbReference>
<dbReference type="Gene3D" id="2.40.100.10">
    <property type="entry name" value="Cyclophilin-like"/>
    <property type="match status" value="1"/>
</dbReference>
<comment type="caution">
    <text evidence="3">The sequence shown here is derived from an EMBL/GenBank/DDBJ whole genome shotgun (WGS) entry which is preliminary data.</text>
</comment>
<dbReference type="InterPro" id="IPR017853">
    <property type="entry name" value="GH"/>
</dbReference>
<dbReference type="RefSeq" id="WP_010499127.1">
    <property type="nucleotide sequence ID" value="NZ_JQBK01000077.1"/>
</dbReference>
<feature type="domain" description="6-phospho-N-acetylmuramidase N-terminal" evidence="2">
    <location>
        <begin position="2"/>
        <end position="230"/>
    </location>
</feature>
<dbReference type="Pfam" id="PF19200">
    <property type="entry name" value="MupG_N"/>
    <property type="match status" value="1"/>
</dbReference>
<dbReference type="Proteomes" id="UP000051491">
    <property type="component" value="Unassembled WGS sequence"/>
</dbReference>
<organism evidence="3 4">
    <name type="scientific">Ligilactobacillus acidipiscis</name>
    <dbReference type="NCBI Taxonomy" id="89059"/>
    <lineage>
        <taxon>Bacteria</taxon>
        <taxon>Bacillati</taxon>
        <taxon>Bacillota</taxon>
        <taxon>Bacilli</taxon>
        <taxon>Lactobacillales</taxon>
        <taxon>Lactobacillaceae</taxon>
        <taxon>Ligilactobacillus</taxon>
    </lineage>
</organism>
<dbReference type="AlphaFoldDB" id="A0A0R2K502"/>
<feature type="domain" description="6-phospho-N-acetylmuramidase C-terminal" evidence="1">
    <location>
        <begin position="257"/>
        <end position="349"/>
    </location>
</feature>
<dbReference type="InterPro" id="IPR043894">
    <property type="entry name" value="MupG_C"/>
</dbReference>
<dbReference type="OrthoDB" id="5809921at2"/>
<evidence type="ECO:0000313" key="3">
    <source>
        <dbReference type="EMBL" id="KRN81220.1"/>
    </source>
</evidence>
<dbReference type="Gene3D" id="3.20.20.70">
    <property type="entry name" value="Aldolase class I"/>
    <property type="match status" value="1"/>
</dbReference>
<evidence type="ECO:0000259" key="1">
    <source>
        <dbReference type="Pfam" id="PF05913"/>
    </source>
</evidence>
<accession>A0A0R2K502</accession>
<dbReference type="PANTHER" id="PTHR38435:SF2">
    <property type="entry name" value="DUF871 DOMAIN-CONTAINING PROTEIN"/>
    <property type="match status" value="1"/>
</dbReference>
<evidence type="ECO:0008006" key="5">
    <source>
        <dbReference type="Google" id="ProtNLM"/>
    </source>
</evidence>
<dbReference type="Pfam" id="PF05913">
    <property type="entry name" value="MupG_C"/>
    <property type="match status" value="1"/>
</dbReference>
<evidence type="ECO:0000313" key="4">
    <source>
        <dbReference type="Proteomes" id="UP000051491"/>
    </source>
</evidence>
<name>A0A0R2K502_9LACO</name>
<dbReference type="EMBL" id="JQBK01000077">
    <property type="protein sequence ID" value="KRN81220.1"/>
    <property type="molecule type" value="Genomic_DNA"/>
</dbReference>
<evidence type="ECO:0000259" key="2">
    <source>
        <dbReference type="Pfam" id="PF19200"/>
    </source>
</evidence>
<dbReference type="InterPro" id="IPR013785">
    <property type="entry name" value="Aldolase_TIM"/>
</dbReference>
<sequence length="351" mass="39046">MFGFSVYLSAPITACTKNRVARLAKSGFEGVFTSLNLPEDDSSVLLQRLTDLGSECRRLRLELTVDISTVALERLGISLDKVHELTDIGVTQLRIDNGIPMPSVAALSRKMGIALNASTISKQDIELLKDSQANFNNLEACHNYYPRKNTGLEEKWFNQQNAWLKKNGFTVIAFAPGDSDLRGPVFATLPTLESGRYQHPLAAALNLLNNNVNKVYIGDADLQVETAAQFDSYFRFNTLLLHATTEIDLPEYLTAGDLVFHQRPDVARDAVRLREGRSLKEKTIKPANIKERVRGAITLDNKLARRYEGELQLIKRNLPADPTVNVLGYISQNDLDLLEACGANQAIQLVF</sequence>
<gene>
    <name evidence="3" type="ORF">IV43_GL002016</name>
</gene>